<evidence type="ECO:0000313" key="3">
    <source>
        <dbReference type="Proteomes" id="UP001210978"/>
    </source>
</evidence>
<dbReference type="EMBL" id="CP115859">
    <property type="protein sequence ID" value="WBV59562.1"/>
    <property type="molecule type" value="Genomic_DNA"/>
</dbReference>
<dbReference type="Proteomes" id="UP001210978">
    <property type="component" value="Chromosome"/>
</dbReference>
<sequence length="457" mass="53837">MTRNIVPQTVYIFINIACLFCLFYYPRTRDEFYYLSDLNLPQQFEECFNSYMHINPRIGQWITNFVSRSMLLKMIYGLLMFNGFFYMLYLLLFRKPPNFKDSDSVKKILMIVFIFVFLIKFFGEMFFYTPFGGNYTFIMPFYLWYIYVMLEYFVYDHDIFKNRKSFPFMLGIFLLGIFTGMGNEHIPPVLVGFTFLGFLYAVLKNKKWPSTVVIVYCLSLVIGYILLYFAPANVERYTTLENGSSAFQLTEYIKQGKAVLMMYRYYLQELSAVIILTGILLFMFSKKLKIAGEEKIKLGLLFTMGLIALPIVAYSPLIGLRLIFFTNTLWILCICYLLFLLLKEFKNKKIENFISSFSSACLVLFFTAGCFICYNAHKNSESVFEEIASKSKESNKVILEKGFDYFSDTFDYFNLNRRFLLENGTDYIDDDLSEDSTPEMIIKSKFHLEELSKKHEK</sequence>
<feature type="transmembrane region" description="Helical" evidence="1">
    <location>
        <begin position="265"/>
        <end position="284"/>
    </location>
</feature>
<dbReference type="InterPro" id="IPR045691">
    <property type="entry name" value="DUF6056"/>
</dbReference>
<accession>A0ABY7QKK7</accession>
<feature type="transmembrane region" description="Helical" evidence="1">
    <location>
        <begin position="105"/>
        <end position="123"/>
    </location>
</feature>
<feature type="transmembrane region" description="Helical" evidence="1">
    <location>
        <begin position="322"/>
        <end position="342"/>
    </location>
</feature>
<evidence type="ECO:0000313" key="2">
    <source>
        <dbReference type="EMBL" id="WBV59562.1"/>
    </source>
</evidence>
<proteinExistence type="predicted"/>
<feature type="transmembrane region" description="Helical" evidence="1">
    <location>
        <begin position="210"/>
        <end position="230"/>
    </location>
</feature>
<name>A0ABY7QKK7_9FLAO</name>
<reference evidence="2 3" key="1">
    <citation type="submission" date="2023-01" db="EMBL/GenBank/DDBJ databases">
        <title>Complete genome of Chryseobacterium camelliae VAN22-5A.</title>
        <authorList>
            <person name="Zong G."/>
            <person name="Cao G."/>
        </authorList>
    </citation>
    <scope>NUCLEOTIDE SEQUENCE [LARGE SCALE GENOMIC DNA]</scope>
    <source>
        <strain evidence="2 3">VAN22-5A</strain>
    </source>
</reference>
<feature type="transmembrane region" description="Helical" evidence="1">
    <location>
        <begin position="74"/>
        <end position="93"/>
    </location>
</feature>
<keyword evidence="3" id="KW-1185">Reference proteome</keyword>
<feature type="transmembrane region" description="Helical" evidence="1">
    <location>
        <begin position="354"/>
        <end position="377"/>
    </location>
</feature>
<feature type="transmembrane region" description="Helical" evidence="1">
    <location>
        <begin position="188"/>
        <end position="203"/>
    </location>
</feature>
<feature type="transmembrane region" description="Helical" evidence="1">
    <location>
        <begin position="135"/>
        <end position="154"/>
    </location>
</feature>
<dbReference type="Pfam" id="PF19528">
    <property type="entry name" value="DUF6056"/>
    <property type="match status" value="1"/>
</dbReference>
<keyword evidence="1" id="KW-0812">Transmembrane</keyword>
<evidence type="ECO:0000256" key="1">
    <source>
        <dbReference type="SAM" id="Phobius"/>
    </source>
</evidence>
<protein>
    <submittedName>
        <fullName evidence="2">DUF6056 family protein</fullName>
    </submittedName>
</protein>
<keyword evidence="1" id="KW-0472">Membrane</keyword>
<dbReference type="RefSeq" id="WP_271147949.1">
    <property type="nucleotide sequence ID" value="NZ_CP115859.1"/>
</dbReference>
<gene>
    <name evidence="2" type="ORF">PFY12_10890</name>
</gene>
<feature type="transmembrane region" description="Helical" evidence="1">
    <location>
        <begin position="166"/>
        <end position="182"/>
    </location>
</feature>
<keyword evidence="1" id="KW-1133">Transmembrane helix</keyword>
<feature type="transmembrane region" description="Helical" evidence="1">
    <location>
        <begin position="296"/>
        <end position="316"/>
    </location>
</feature>
<organism evidence="2 3">
    <name type="scientific">Chryseobacterium camelliae</name>
    <dbReference type="NCBI Taxonomy" id="1265445"/>
    <lineage>
        <taxon>Bacteria</taxon>
        <taxon>Pseudomonadati</taxon>
        <taxon>Bacteroidota</taxon>
        <taxon>Flavobacteriia</taxon>
        <taxon>Flavobacteriales</taxon>
        <taxon>Weeksellaceae</taxon>
        <taxon>Chryseobacterium group</taxon>
        <taxon>Chryseobacterium</taxon>
    </lineage>
</organism>
<feature type="transmembrane region" description="Helical" evidence="1">
    <location>
        <begin position="9"/>
        <end position="26"/>
    </location>
</feature>